<dbReference type="AlphaFoldDB" id="A0A146K0I2"/>
<keyword evidence="1" id="KW-1133">Transmembrane helix</keyword>
<protein>
    <recommendedName>
        <fullName evidence="3">Transmembrane protein</fullName>
    </recommendedName>
</protein>
<keyword evidence="1" id="KW-0472">Membrane</keyword>
<feature type="transmembrane region" description="Helical" evidence="1">
    <location>
        <begin position="48"/>
        <end position="65"/>
    </location>
</feature>
<name>A0A146K0I2_9EUKA</name>
<gene>
    <name evidence="2" type="ORF">TPC1_31080</name>
</gene>
<feature type="non-terminal residue" evidence="2">
    <location>
        <position position="419"/>
    </location>
</feature>
<sequence>LNQKRLYQNSICTEQLFGHHSTIDTSMKLVCLYKLPFSINQSHFKPQIYIIVSFLLTVLAIVILLQNGMERIFISLTVLKPFHQSNVQAICLQYLIFKPIFMGFQQVSKAVSVYTPNLFDSFEMEFFQVSQVQILFHFNQILLKHPKYLQTRITQINFRSSTKMFQFCQIYLITVMQLQQITHQVSITQQSRTLTIFSVEVNTSDVSEYNLIITSNQRLNTVLKSNQIYNMTLQFDSVYLFEFYILNSVQNILFATLLLQNTLQLPEPTLIEISPSLDEMSLAHLQSTSPITQIAYVKVNSEFDVLYKTNCDNFDFFTFTKGQIAEVKFGDSICFVSYFDFQASEILKIQVGSTDYSKYKAQNEQNQIDGLQIMKIGCYLLLGMILVCCTSMGVALMIKKEQIVEFKENITKRVEIQMW</sequence>
<evidence type="ECO:0000256" key="1">
    <source>
        <dbReference type="SAM" id="Phobius"/>
    </source>
</evidence>
<proteinExistence type="predicted"/>
<dbReference type="EMBL" id="GDID01007181">
    <property type="protein sequence ID" value="JAP89425.1"/>
    <property type="molecule type" value="Transcribed_RNA"/>
</dbReference>
<accession>A0A146K0I2</accession>
<evidence type="ECO:0000313" key="2">
    <source>
        <dbReference type="EMBL" id="JAP89425.1"/>
    </source>
</evidence>
<feature type="non-terminal residue" evidence="2">
    <location>
        <position position="1"/>
    </location>
</feature>
<keyword evidence="1" id="KW-0812">Transmembrane</keyword>
<organism evidence="2">
    <name type="scientific">Trepomonas sp. PC1</name>
    <dbReference type="NCBI Taxonomy" id="1076344"/>
    <lineage>
        <taxon>Eukaryota</taxon>
        <taxon>Metamonada</taxon>
        <taxon>Diplomonadida</taxon>
        <taxon>Hexamitidae</taxon>
        <taxon>Hexamitinae</taxon>
        <taxon>Trepomonas</taxon>
    </lineage>
</organism>
<reference evidence="2" key="1">
    <citation type="submission" date="2015-07" db="EMBL/GenBank/DDBJ databases">
        <title>Adaptation to a free-living lifestyle via gene acquisitions in the diplomonad Trepomonas sp. PC1.</title>
        <authorList>
            <person name="Xu F."/>
            <person name="Jerlstrom-Hultqvist J."/>
            <person name="Kolisko M."/>
            <person name="Simpson A.G.B."/>
            <person name="Roger A.J."/>
            <person name="Svard S.G."/>
            <person name="Andersson J.O."/>
        </authorList>
    </citation>
    <scope>NUCLEOTIDE SEQUENCE</scope>
    <source>
        <strain evidence="2">PC1</strain>
    </source>
</reference>
<evidence type="ECO:0008006" key="3">
    <source>
        <dbReference type="Google" id="ProtNLM"/>
    </source>
</evidence>
<feature type="transmembrane region" description="Helical" evidence="1">
    <location>
        <begin position="379"/>
        <end position="398"/>
    </location>
</feature>